<evidence type="ECO:0000313" key="1">
    <source>
        <dbReference type="EMBL" id="JAD17988.1"/>
    </source>
</evidence>
<dbReference type="AlphaFoldDB" id="A0A0A8XYZ8"/>
<dbReference type="EMBL" id="GBRH01279907">
    <property type="protein sequence ID" value="JAD17988.1"/>
    <property type="molecule type" value="Transcribed_RNA"/>
</dbReference>
<reference evidence="1" key="1">
    <citation type="submission" date="2014-09" db="EMBL/GenBank/DDBJ databases">
        <authorList>
            <person name="Magalhaes I.L.F."/>
            <person name="Oliveira U."/>
            <person name="Santos F.R."/>
            <person name="Vidigal T.H.D.A."/>
            <person name="Brescovit A.D."/>
            <person name="Santos A.J."/>
        </authorList>
    </citation>
    <scope>NUCLEOTIDE SEQUENCE</scope>
    <source>
        <tissue evidence="1">Shoot tissue taken approximately 20 cm above the soil surface</tissue>
    </source>
</reference>
<accession>A0A0A8XYZ8</accession>
<organism evidence="1">
    <name type="scientific">Arundo donax</name>
    <name type="common">Giant reed</name>
    <name type="synonym">Donax arundinaceus</name>
    <dbReference type="NCBI Taxonomy" id="35708"/>
    <lineage>
        <taxon>Eukaryota</taxon>
        <taxon>Viridiplantae</taxon>
        <taxon>Streptophyta</taxon>
        <taxon>Embryophyta</taxon>
        <taxon>Tracheophyta</taxon>
        <taxon>Spermatophyta</taxon>
        <taxon>Magnoliopsida</taxon>
        <taxon>Liliopsida</taxon>
        <taxon>Poales</taxon>
        <taxon>Poaceae</taxon>
        <taxon>PACMAD clade</taxon>
        <taxon>Arundinoideae</taxon>
        <taxon>Arundineae</taxon>
        <taxon>Arundo</taxon>
    </lineage>
</organism>
<reference evidence="1" key="2">
    <citation type="journal article" date="2015" name="Data Brief">
        <title>Shoot transcriptome of the giant reed, Arundo donax.</title>
        <authorList>
            <person name="Barrero R.A."/>
            <person name="Guerrero F.D."/>
            <person name="Moolhuijzen P."/>
            <person name="Goolsby J.A."/>
            <person name="Tidwell J."/>
            <person name="Bellgard S.E."/>
            <person name="Bellgard M.I."/>
        </authorList>
    </citation>
    <scope>NUCLEOTIDE SEQUENCE</scope>
    <source>
        <tissue evidence="1">Shoot tissue taken approximately 20 cm above the soil surface</tissue>
    </source>
</reference>
<sequence>MEKCWSPPPYECKLFLNVTKQNKKKTNYRYQMTIWLI</sequence>
<proteinExistence type="predicted"/>
<name>A0A0A8XYZ8_ARUDO</name>
<protein>
    <submittedName>
        <fullName evidence="1">Uncharacterized protein</fullName>
    </submittedName>
</protein>